<dbReference type="OrthoDB" id="4366200at2759"/>
<evidence type="ECO:0000256" key="1">
    <source>
        <dbReference type="SAM" id="MobiDB-lite"/>
    </source>
</evidence>
<organism evidence="2 3">
    <name type="scientific">Helicocarpus griseus UAMH5409</name>
    <dbReference type="NCBI Taxonomy" id="1447875"/>
    <lineage>
        <taxon>Eukaryota</taxon>
        <taxon>Fungi</taxon>
        <taxon>Dikarya</taxon>
        <taxon>Ascomycota</taxon>
        <taxon>Pezizomycotina</taxon>
        <taxon>Eurotiomycetes</taxon>
        <taxon>Eurotiomycetidae</taxon>
        <taxon>Onygenales</taxon>
        <taxon>Ajellomycetaceae</taxon>
        <taxon>Helicocarpus</taxon>
    </lineage>
</organism>
<feature type="region of interest" description="Disordered" evidence="1">
    <location>
        <begin position="567"/>
        <end position="624"/>
    </location>
</feature>
<gene>
    <name evidence="2" type="ORF">AJ79_08452</name>
</gene>
<feature type="compositionally biased region" description="Low complexity" evidence="1">
    <location>
        <begin position="308"/>
        <end position="332"/>
    </location>
</feature>
<sequence length="701" mass="77234">MAMESPNRALEGIYASFQSSSHSAPQRSQDPLSCQPVMNQALGLTHLPGSQLQQTHPVCSEKTSVSQVEDRPSVSPSATSETRSREQTPDNLFSGEGTPFDLQWANHFMESPYPEDALASYIEEQNRSQSTNNPPETEPFQEEKLGSSIATSAESHAIMSPVTGDQGDSSPRKRPLDGVESARSDIGNLAHPAKRRQTTPSLSKITSDHHEYQHGASANLPDFPPEFQLPDFSDIPDFPSSFQLPDGFDYNTLDIAQRADNGSVPDSPSCLSSFLGSSTKTPNYENTGLNEGHSIAESAYHSENTPVDNTDSETTTTTTRPSHHSSLTSSSSNDDDANDNDKTDSTSNTLDVSHFERESSVDSLFGDVASPLAAPQVTVNHETSWAYPRHEKTPTENETAPVEFVENDITKNFHLKRDDILASQYREIFSYIPKPSRYVSPYPKRSGPLGYFPSAPAAHPRYIEVAPEDMAQRLEECRQKLLQVSSERSKYKAVWSEWKEADPVSGKNKEQKLKEEPFRLKRALLAQEKKTEDCRKEAEHWQSQFRNLAMSYNGLVQHLNTLQSAHFSQHSTPVPPGNPTPVPSPQPAPVTIDLTDDGSANRTADNQASAPPNPEETSMSQEAEQLRNAMRRKEYHWLHKSQKAPRLLPMTAIPNLGQGRRALANPLSTGSLNSTSRGTGSPSTVSSVSSTMSRHPSQAQD</sequence>
<feature type="compositionally biased region" description="Polar residues" evidence="1">
    <location>
        <begin position="48"/>
        <end position="67"/>
    </location>
</feature>
<dbReference type="AlphaFoldDB" id="A0A2B7WSW3"/>
<evidence type="ECO:0000313" key="2">
    <source>
        <dbReference type="EMBL" id="PGG99678.1"/>
    </source>
</evidence>
<proteinExistence type="predicted"/>
<dbReference type="Proteomes" id="UP000223968">
    <property type="component" value="Unassembled WGS sequence"/>
</dbReference>
<accession>A0A2B7WSW3</accession>
<feature type="region of interest" description="Disordered" evidence="1">
    <location>
        <begin position="1"/>
        <end position="240"/>
    </location>
</feature>
<feature type="compositionally biased region" description="Polar residues" evidence="1">
    <location>
        <begin position="279"/>
        <end position="289"/>
    </location>
</feature>
<evidence type="ECO:0000313" key="3">
    <source>
        <dbReference type="Proteomes" id="UP000223968"/>
    </source>
</evidence>
<keyword evidence="3" id="KW-1185">Reference proteome</keyword>
<feature type="compositionally biased region" description="Basic and acidic residues" evidence="1">
    <location>
        <begin position="170"/>
        <end position="183"/>
    </location>
</feature>
<feature type="compositionally biased region" description="Low complexity" evidence="1">
    <location>
        <begin position="674"/>
        <end position="701"/>
    </location>
</feature>
<feature type="compositionally biased region" description="Polar residues" evidence="1">
    <location>
        <begin position="16"/>
        <end position="38"/>
    </location>
</feature>
<feature type="region of interest" description="Disordered" evidence="1">
    <location>
        <begin position="659"/>
        <end position="701"/>
    </location>
</feature>
<feature type="compositionally biased region" description="Polar residues" evidence="1">
    <location>
        <begin position="598"/>
        <end position="623"/>
    </location>
</feature>
<reference evidence="2 3" key="1">
    <citation type="submission" date="2017-10" db="EMBL/GenBank/DDBJ databases">
        <title>Comparative genomics in systemic dimorphic fungi from Ajellomycetaceae.</title>
        <authorList>
            <person name="Munoz J.F."/>
            <person name="Mcewen J.G."/>
            <person name="Clay O.K."/>
            <person name="Cuomo C.A."/>
        </authorList>
    </citation>
    <scope>NUCLEOTIDE SEQUENCE [LARGE SCALE GENOMIC DNA]</scope>
    <source>
        <strain evidence="2 3">UAMH5409</strain>
    </source>
</reference>
<feature type="compositionally biased region" description="Pro residues" evidence="1">
    <location>
        <begin position="573"/>
        <end position="588"/>
    </location>
</feature>
<feature type="region of interest" description="Disordered" evidence="1">
    <location>
        <begin position="302"/>
        <end position="354"/>
    </location>
</feature>
<dbReference type="EMBL" id="PDNB01000199">
    <property type="protein sequence ID" value="PGG99678.1"/>
    <property type="molecule type" value="Genomic_DNA"/>
</dbReference>
<feature type="region of interest" description="Disordered" evidence="1">
    <location>
        <begin position="259"/>
        <end position="290"/>
    </location>
</feature>
<comment type="caution">
    <text evidence="2">The sequence shown here is derived from an EMBL/GenBank/DDBJ whole genome shotgun (WGS) entry which is preliminary data.</text>
</comment>
<feature type="compositionally biased region" description="Low complexity" evidence="1">
    <location>
        <begin position="267"/>
        <end position="278"/>
    </location>
</feature>
<protein>
    <submittedName>
        <fullName evidence="2">Uncharacterized protein</fullName>
    </submittedName>
</protein>
<name>A0A2B7WSW3_9EURO</name>